<organism evidence="1 2">
    <name type="scientific">Bradyrhizobium arachidis</name>
    <dbReference type="NCBI Taxonomy" id="858423"/>
    <lineage>
        <taxon>Bacteria</taxon>
        <taxon>Pseudomonadati</taxon>
        <taxon>Pseudomonadota</taxon>
        <taxon>Alphaproteobacteria</taxon>
        <taxon>Hyphomicrobiales</taxon>
        <taxon>Nitrobacteraceae</taxon>
        <taxon>Bradyrhizobium</taxon>
    </lineage>
</organism>
<reference evidence="1 2" key="1">
    <citation type="submission" date="2018-06" db="EMBL/GenBank/DDBJ databases">
        <title>Comparative genomics of Bradyrhizobium nodulating Arachidis hypogaea.</title>
        <authorList>
            <person name="Li Y."/>
        </authorList>
    </citation>
    <scope>NUCLEOTIDE SEQUENCE [LARGE SCALE GENOMIC DNA]</scope>
    <source>
        <strain evidence="1 2">CCBAU 051107</strain>
    </source>
</reference>
<dbReference type="Pfam" id="PF09391">
    <property type="entry name" value="DUF2000"/>
    <property type="match status" value="1"/>
</dbReference>
<evidence type="ECO:0000313" key="2">
    <source>
        <dbReference type="Proteomes" id="UP000594015"/>
    </source>
</evidence>
<dbReference type="Proteomes" id="UP000594015">
    <property type="component" value="Chromosome"/>
</dbReference>
<dbReference type="KEGG" id="barh:WN72_31575"/>
<evidence type="ECO:0000313" key="1">
    <source>
        <dbReference type="EMBL" id="QOZ70336.1"/>
    </source>
</evidence>
<dbReference type="EMBL" id="CP030050">
    <property type="protein sequence ID" value="QOZ70336.1"/>
    <property type="molecule type" value="Genomic_DNA"/>
</dbReference>
<dbReference type="InterPro" id="IPR018988">
    <property type="entry name" value="DUF2000"/>
</dbReference>
<protein>
    <submittedName>
        <fullName evidence="1">DUF2000 family protein</fullName>
    </submittedName>
</protein>
<accession>A0AAE7NTT8</accession>
<gene>
    <name evidence="1" type="ORF">WN72_31575</name>
</gene>
<dbReference type="Gene3D" id="3.40.1490.10">
    <property type="entry name" value="Bit1"/>
    <property type="match status" value="1"/>
</dbReference>
<dbReference type="AlphaFoldDB" id="A0AAE7NTT8"/>
<name>A0AAE7NTT8_9BRAD</name>
<dbReference type="InterPro" id="IPR023476">
    <property type="entry name" value="Pep_tRNA_hydro_II_dom_sf"/>
</dbReference>
<sequence length="140" mass="15389">METCMQFDTKIAVVIRTDLQAWQKLNVASFLTSGIAAAFPECIGEPYEDASGTKYQSLIGQPILIYAADGPALSRALDRALTRNVKPAVYTEDMFKTTHDAANREAVRAVARTDLNLVGIAMRAERKVIDKIVDGLKFHS</sequence>
<dbReference type="SUPFAM" id="SSF102462">
    <property type="entry name" value="Peptidyl-tRNA hydrolase II"/>
    <property type="match status" value="1"/>
</dbReference>
<proteinExistence type="predicted"/>